<dbReference type="Proteomes" id="UP000235828">
    <property type="component" value="Chromosome B"/>
</dbReference>
<protein>
    <submittedName>
        <fullName evidence="2">Uncharacterized protein</fullName>
    </submittedName>
</protein>
<dbReference type="KEGG" id="vta:B1020"/>
<feature type="signal peptide" evidence="1">
    <location>
        <begin position="1"/>
        <end position="32"/>
    </location>
</feature>
<dbReference type="AlphaFoldDB" id="A0A2N8ZL45"/>
<reference evidence="2 3" key="1">
    <citation type="submission" date="2017-10" db="EMBL/GenBank/DDBJ databases">
        <authorList>
            <person name="Banno H."/>
            <person name="Chua N.-H."/>
        </authorList>
    </citation>
    <scope>NUCLEOTIDE SEQUENCE [LARGE SCALE GENOMIC DNA]</scope>
    <source>
        <strain evidence="2">Vibrio tapetis CECT4600</strain>
    </source>
</reference>
<evidence type="ECO:0000313" key="2">
    <source>
        <dbReference type="EMBL" id="SON52631.1"/>
    </source>
</evidence>
<sequence length="123" mass="13802">MESKGRILIMYNKLALHTTSLISICLATSAIANEIDYIPTPSAVQIADLNDDDNDGVINAPTYACKRQRVQKSTTMGVKPTSNQRKHISLKFCSIMIQIRLKEGLSNKSKGLLIFWRSIHQRL</sequence>
<feature type="chain" id="PRO_5014744241" evidence="1">
    <location>
        <begin position="33"/>
        <end position="123"/>
    </location>
</feature>
<organism evidence="2 3">
    <name type="scientific">Vibrio tapetis subsp. tapetis</name>
    <dbReference type="NCBI Taxonomy" id="1671868"/>
    <lineage>
        <taxon>Bacteria</taxon>
        <taxon>Pseudomonadati</taxon>
        <taxon>Pseudomonadota</taxon>
        <taxon>Gammaproteobacteria</taxon>
        <taxon>Vibrionales</taxon>
        <taxon>Vibrionaceae</taxon>
        <taxon>Vibrio</taxon>
    </lineage>
</organism>
<accession>A0A2N8ZL45</accession>
<evidence type="ECO:0000256" key="1">
    <source>
        <dbReference type="SAM" id="SignalP"/>
    </source>
</evidence>
<evidence type="ECO:0000313" key="3">
    <source>
        <dbReference type="Proteomes" id="UP000235828"/>
    </source>
</evidence>
<dbReference type="EMBL" id="LT960612">
    <property type="protein sequence ID" value="SON52631.1"/>
    <property type="molecule type" value="Genomic_DNA"/>
</dbReference>
<gene>
    <name evidence="2" type="ORF">VTAP4600_B1020</name>
</gene>
<name>A0A2N8ZL45_9VIBR</name>
<proteinExistence type="predicted"/>
<keyword evidence="3" id="KW-1185">Reference proteome</keyword>
<keyword evidence="1" id="KW-0732">Signal</keyword>